<feature type="transmembrane region" description="Helical" evidence="2">
    <location>
        <begin position="141"/>
        <end position="161"/>
    </location>
</feature>
<gene>
    <name evidence="4" type="ORF">SAMN06295879_1377</name>
</gene>
<feature type="transmembrane region" description="Helical" evidence="2">
    <location>
        <begin position="60"/>
        <end position="82"/>
    </location>
</feature>
<keyword evidence="2" id="KW-1133">Transmembrane helix</keyword>
<feature type="domain" description="DUF2510" evidence="3">
    <location>
        <begin position="13"/>
        <end position="40"/>
    </location>
</feature>
<dbReference type="AlphaFoldDB" id="A0A1T4XMX2"/>
<evidence type="ECO:0000313" key="5">
    <source>
        <dbReference type="Proteomes" id="UP000189735"/>
    </source>
</evidence>
<dbReference type="Proteomes" id="UP000189735">
    <property type="component" value="Unassembled WGS sequence"/>
</dbReference>
<accession>A0A1T4XMX2</accession>
<protein>
    <recommendedName>
        <fullName evidence="3">DUF2510 domain-containing protein</fullName>
    </recommendedName>
</protein>
<keyword evidence="2" id="KW-0472">Membrane</keyword>
<proteinExistence type="predicted"/>
<evidence type="ECO:0000259" key="3">
    <source>
        <dbReference type="Pfam" id="PF10708"/>
    </source>
</evidence>
<dbReference type="EMBL" id="FUYG01000003">
    <property type="protein sequence ID" value="SKA90867.1"/>
    <property type="molecule type" value="Genomic_DNA"/>
</dbReference>
<sequence>MTNQQPFDNVTPAGWFPDPSGGPGSRWWDGQKWTEHVSDPTLSTFAPVGAPRRVAQGTPVYTPFIWLITLLPLVSILVVALWDTDAYMRASLNSASDPFAQFRDPGYLLIQALGFVFYGVSVLLAYFDFKTLSARGFDRPFHWAWTFLGSTVYIIGRTVIVRRRAGGGAMVPIWITIGVFVLSMIVATVKIVDMVSVAMSYVKSY</sequence>
<organism evidence="4 5">
    <name type="scientific">Agreia bicolorata</name>
    <dbReference type="NCBI Taxonomy" id="110935"/>
    <lineage>
        <taxon>Bacteria</taxon>
        <taxon>Bacillati</taxon>
        <taxon>Actinomycetota</taxon>
        <taxon>Actinomycetes</taxon>
        <taxon>Micrococcales</taxon>
        <taxon>Microbacteriaceae</taxon>
        <taxon>Agreia</taxon>
    </lineage>
</organism>
<reference evidence="5" key="1">
    <citation type="submission" date="2017-02" db="EMBL/GenBank/DDBJ databases">
        <authorList>
            <person name="Varghese N."/>
            <person name="Submissions S."/>
        </authorList>
    </citation>
    <scope>NUCLEOTIDE SEQUENCE [LARGE SCALE GENOMIC DNA]</scope>
    <source>
        <strain evidence="5">VKM Ac-2052</strain>
    </source>
</reference>
<evidence type="ECO:0000256" key="1">
    <source>
        <dbReference type="SAM" id="MobiDB-lite"/>
    </source>
</evidence>
<keyword evidence="2" id="KW-0812">Transmembrane</keyword>
<feature type="region of interest" description="Disordered" evidence="1">
    <location>
        <begin position="1"/>
        <end position="24"/>
    </location>
</feature>
<feature type="transmembrane region" description="Helical" evidence="2">
    <location>
        <begin position="173"/>
        <end position="202"/>
    </location>
</feature>
<name>A0A1T4XMX2_9MICO</name>
<dbReference type="RefSeq" id="WP_044439949.1">
    <property type="nucleotide sequence ID" value="NZ_FUYG01000003.1"/>
</dbReference>
<dbReference type="Pfam" id="PF10708">
    <property type="entry name" value="DUF2510"/>
    <property type="match status" value="1"/>
</dbReference>
<feature type="transmembrane region" description="Helical" evidence="2">
    <location>
        <begin position="108"/>
        <end position="129"/>
    </location>
</feature>
<dbReference type="InterPro" id="IPR018929">
    <property type="entry name" value="DUF2510"/>
</dbReference>
<evidence type="ECO:0000256" key="2">
    <source>
        <dbReference type="SAM" id="Phobius"/>
    </source>
</evidence>
<evidence type="ECO:0000313" key="4">
    <source>
        <dbReference type="EMBL" id="SKA90867.1"/>
    </source>
</evidence>